<evidence type="ECO:0008006" key="3">
    <source>
        <dbReference type="Google" id="ProtNLM"/>
    </source>
</evidence>
<gene>
    <name evidence="1" type="ORF">ACG0Z3_16730</name>
</gene>
<comment type="caution">
    <text evidence="1">The sequence shown here is derived from an EMBL/GenBank/DDBJ whole genome shotgun (WGS) entry which is preliminary data.</text>
</comment>
<dbReference type="RefSeq" id="WP_394399464.1">
    <property type="nucleotide sequence ID" value="NZ_JBIGHW010000009.1"/>
</dbReference>
<protein>
    <recommendedName>
        <fullName evidence="3">Lipoprotein</fullName>
    </recommendedName>
</protein>
<name>A0ABW7FLV9_9BURK</name>
<accession>A0ABW7FLV9</accession>
<dbReference type="PROSITE" id="PS51257">
    <property type="entry name" value="PROKAR_LIPOPROTEIN"/>
    <property type="match status" value="1"/>
</dbReference>
<keyword evidence="2" id="KW-1185">Reference proteome</keyword>
<evidence type="ECO:0000313" key="2">
    <source>
        <dbReference type="Proteomes" id="UP001606301"/>
    </source>
</evidence>
<proteinExistence type="predicted"/>
<dbReference type="Proteomes" id="UP001606301">
    <property type="component" value="Unassembled WGS sequence"/>
</dbReference>
<reference evidence="1 2" key="1">
    <citation type="submission" date="2024-08" db="EMBL/GenBank/DDBJ databases">
        <authorList>
            <person name="Lu H."/>
        </authorList>
    </citation>
    <scope>NUCLEOTIDE SEQUENCE [LARGE SCALE GENOMIC DNA]</scope>
    <source>
        <strain evidence="1 2">LKC17W</strain>
    </source>
</reference>
<dbReference type="EMBL" id="JBIGHW010000009">
    <property type="protein sequence ID" value="MFG6442331.1"/>
    <property type="molecule type" value="Genomic_DNA"/>
</dbReference>
<organism evidence="1 2">
    <name type="scientific">Pelomonas margarita</name>
    <dbReference type="NCBI Taxonomy" id="3299031"/>
    <lineage>
        <taxon>Bacteria</taxon>
        <taxon>Pseudomonadati</taxon>
        <taxon>Pseudomonadota</taxon>
        <taxon>Betaproteobacteria</taxon>
        <taxon>Burkholderiales</taxon>
        <taxon>Sphaerotilaceae</taxon>
        <taxon>Roseateles</taxon>
    </lineage>
</organism>
<evidence type="ECO:0000313" key="1">
    <source>
        <dbReference type="EMBL" id="MFG6442331.1"/>
    </source>
</evidence>
<sequence length="129" mass="13354">MKVAYIALLALPVLTGCVSIELPGVVSDTAKVAKDTYKSVTSKKAPPETPKPAVAPANSVANTYVGLESQTPAEIKQLCVDEAAAKLFKAHGKTVAYTVTENTLSAINNAIAANCRITVNKPGPTTTAE</sequence>